<dbReference type="AlphaFoldDB" id="A0A4V6BHU4"/>
<evidence type="ECO:0008006" key="3">
    <source>
        <dbReference type="Google" id="ProtNLM"/>
    </source>
</evidence>
<accession>A0A4V6BHU4</accession>
<keyword evidence="2" id="KW-1185">Reference proteome</keyword>
<reference evidence="1 2" key="1">
    <citation type="submission" date="2019-05" db="EMBL/GenBank/DDBJ databases">
        <title>Dyadobacter AR-3-8 sp. nov., isolated from arctic soil.</title>
        <authorList>
            <person name="Chaudhary D.K."/>
        </authorList>
    </citation>
    <scope>NUCLEOTIDE SEQUENCE [LARGE SCALE GENOMIC DNA]</scope>
    <source>
        <strain evidence="1 2">AR-3-8</strain>
    </source>
</reference>
<gene>
    <name evidence="1" type="ORF">FDK13_28750</name>
</gene>
<proteinExistence type="predicted"/>
<evidence type="ECO:0000313" key="1">
    <source>
        <dbReference type="EMBL" id="TKT87583.1"/>
    </source>
</evidence>
<dbReference type="OrthoDB" id="165456at2"/>
<organism evidence="1 2">
    <name type="scientific">Dyadobacter frigoris</name>
    <dbReference type="NCBI Taxonomy" id="2576211"/>
    <lineage>
        <taxon>Bacteria</taxon>
        <taxon>Pseudomonadati</taxon>
        <taxon>Bacteroidota</taxon>
        <taxon>Cytophagia</taxon>
        <taxon>Cytophagales</taxon>
        <taxon>Spirosomataceae</taxon>
        <taxon>Dyadobacter</taxon>
    </lineage>
</organism>
<sequence length="119" mass="13871">MIRNYFKIAFRNLCIYAELSFNKYHKNYERIAVILLNKDILGEKQTWKSLPVLCMDESPKQMIKETRAAIEMKPASDTKQDFEYARCGVANIFLVSEPLTGKRYVEVTGAWQLRGRRCG</sequence>
<dbReference type="Proteomes" id="UP000304900">
    <property type="component" value="Unassembled WGS sequence"/>
</dbReference>
<evidence type="ECO:0000313" key="2">
    <source>
        <dbReference type="Proteomes" id="UP000304900"/>
    </source>
</evidence>
<comment type="caution">
    <text evidence="1">The sequence shown here is derived from an EMBL/GenBank/DDBJ whole genome shotgun (WGS) entry which is preliminary data.</text>
</comment>
<dbReference type="EMBL" id="SZVO01000018">
    <property type="protein sequence ID" value="TKT87583.1"/>
    <property type="molecule type" value="Genomic_DNA"/>
</dbReference>
<name>A0A4V6BHU4_9BACT</name>
<protein>
    <recommendedName>
        <fullName evidence="3">Transposase</fullName>
    </recommendedName>
</protein>